<gene>
    <name evidence="1" type="ORF">RB636_41190</name>
</gene>
<evidence type="ECO:0000313" key="2">
    <source>
        <dbReference type="Proteomes" id="UP001348265"/>
    </source>
</evidence>
<reference evidence="1 2" key="1">
    <citation type="submission" date="2023-08" db="EMBL/GenBank/DDBJ databases">
        <authorList>
            <person name="Sharma P."/>
            <person name="Verma V."/>
            <person name="Mohan M.K."/>
            <person name="Dubey A.K."/>
        </authorList>
    </citation>
    <scope>NUCLEOTIDE SEQUENCE [LARGE SCALE GENOMIC DNA]</scope>
    <source>
        <strain evidence="1 2">ADP4</strain>
    </source>
</reference>
<protein>
    <submittedName>
        <fullName evidence="1">Uncharacterized protein</fullName>
    </submittedName>
</protein>
<dbReference type="Proteomes" id="UP001348265">
    <property type="component" value="Unassembled WGS sequence"/>
</dbReference>
<organism evidence="1 2">
    <name type="scientific">Streptomyces chrestomyceticus</name>
    <dbReference type="NCBI Taxonomy" id="68185"/>
    <lineage>
        <taxon>Bacteria</taxon>
        <taxon>Bacillati</taxon>
        <taxon>Actinomycetota</taxon>
        <taxon>Actinomycetes</taxon>
        <taxon>Kitasatosporales</taxon>
        <taxon>Streptomycetaceae</taxon>
        <taxon>Streptomyces</taxon>
    </lineage>
</organism>
<keyword evidence="2" id="KW-1185">Reference proteome</keyword>
<sequence>MILLQESGTALSGRLVYAESEYSFRYDVADRADMTGRVGPEGVASLSIGTLQVEVGVATRHLLFVWGLHPRQNWTTTPLGTPDARPGRLTADPREGEFVAGEARDLIPGTGWTAAWPTRFDPDTGWLRMSQDESADDDLTQIADGIVAGRRAGSLHSLWLKPEFTA</sequence>
<evidence type="ECO:0000313" key="1">
    <source>
        <dbReference type="EMBL" id="MEF3119564.1"/>
    </source>
</evidence>
<accession>A0ABU7X710</accession>
<dbReference type="EMBL" id="JAVFKM010000054">
    <property type="protein sequence ID" value="MEF3119564.1"/>
    <property type="molecule type" value="Genomic_DNA"/>
</dbReference>
<comment type="caution">
    <text evidence="1">The sequence shown here is derived from an EMBL/GenBank/DDBJ whole genome shotgun (WGS) entry which is preliminary data.</text>
</comment>
<dbReference type="RefSeq" id="WP_331790294.1">
    <property type="nucleotide sequence ID" value="NZ_JAVFKM010000054.1"/>
</dbReference>
<name>A0ABU7X710_9ACTN</name>
<proteinExistence type="predicted"/>